<protein>
    <submittedName>
        <fullName evidence="1">Uncharacterized protein</fullName>
    </submittedName>
</protein>
<reference evidence="1 2" key="1">
    <citation type="submission" date="2024-06" db="EMBL/GenBank/DDBJ databases">
        <authorList>
            <person name="Kaempfer P."/>
            <person name="Viver T."/>
        </authorList>
    </citation>
    <scope>NUCLEOTIDE SEQUENCE [LARGE SCALE GENOMIC DNA]</scope>
    <source>
        <strain evidence="1 2">ST-75</strain>
    </source>
</reference>
<sequence>MHNGKINYVQIRDYILENELTDSVAIVLHPDSFDSLAIDYISQHGFIERPFEILGITILEDTTGNISRNRIETLEI</sequence>
<name>A0ABW8YAR1_9FLAO</name>
<dbReference type="Proteomes" id="UP001629059">
    <property type="component" value="Unassembled WGS sequence"/>
</dbReference>
<comment type="caution">
    <text evidence="1">The sequence shown here is derived from an EMBL/GenBank/DDBJ whole genome shotgun (WGS) entry which is preliminary data.</text>
</comment>
<accession>A0ABW8YAR1</accession>
<gene>
    <name evidence="1" type="ORF">ABS768_02685</name>
</gene>
<proteinExistence type="predicted"/>
<keyword evidence="2" id="KW-1185">Reference proteome</keyword>
<dbReference type="RefSeq" id="WP_408073431.1">
    <property type="nucleotide sequence ID" value="NZ_JBELQB010000002.1"/>
</dbReference>
<evidence type="ECO:0000313" key="2">
    <source>
        <dbReference type="Proteomes" id="UP001629059"/>
    </source>
</evidence>
<evidence type="ECO:0000313" key="1">
    <source>
        <dbReference type="EMBL" id="MFL9836386.1"/>
    </source>
</evidence>
<dbReference type="EMBL" id="JBELQB010000002">
    <property type="protein sequence ID" value="MFL9836386.1"/>
    <property type="molecule type" value="Genomic_DNA"/>
</dbReference>
<organism evidence="1 2">
    <name type="scientific">Flavobacterium rhizophilum</name>
    <dbReference type="NCBI Taxonomy" id="3163296"/>
    <lineage>
        <taxon>Bacteria</taxon>
        <taxon>Pseudomonadati</taxon>
        <taxon>Bacteroidota</taxon>
        <taxon>Flavobacteriia</taxon>
        <taxon>Flavobacteriales</taxon>
        <taxon>Flavobacteriaceae</taxon>
        <taxon>Flavobacterium</taxon>
    </lineage>
</organism>